<dbReference type="Proteomes" id="UP000887116">
    <property type="component" value="Unassembled WGS sequence"/>
</dbReference>
<gene>
    <name evidence="1" type="ORF">TNCT_175051</name>
</gene>
<evidence type="ECO:0000313" key="1">
    <source>
        <dbReference type="EMBL" id="GFQ98833.1"/>
    </source>
</evidence>
<protein>
    <submittedName>
        <fullName evidence="1">Uncharacterized protein</fullName>
    </submittedName>
</protein>
<comment type="caution">
    <text evidence="1">The sequence shown here is derived from an EMBL/GenBank/DDBJ whole genome shotgun (WGS) entry which is preliminary data.</text>
</comment>
<organism evidence="1 2">
    <name type="scientific">Trichonephila clavata</name>
    <name type="common">Joro spider</name>
    <name type="synonym">Nephila clavata</name>
    <dbReference type="NCBI Taxonomy" id="2740835"/>
    <lineage>
        <taxon>Eukaryota</taxon>
        <taxon>Metazoa</taxon>
        <taxon>Ecdysozoa</taxon>
        <taxon>Arthropoda</taxon>
        <taxon>Chelicerata</taxon>
        <taxon>Arachnida</taxon>
        <taxon>Araneae</taxon>
        <taxon>Araneomorphae</taxon>
        <taxon>Entelegynae</taxon>
        <taxon>Araneoidea</taxon>
        <taxon>Nephilidae</taxon>
        <taxon>Trichonephila</taxon>
    </lineage>
</organism>
<keyword evidence="2" id="KW-1185">Reference proteome</keyword>
<reference evidence="1" key="1">
    <citation type="submission" date="2020-07" db="EMBL/GenBank/DDBJ databases">
        <title>Multicomponent nature underlies the extraordinary mechanical properties of spider dragline silk.</title>
        <authorList>
            <person name="Kono N."/>
            <person name="Nakamura H."/>
            <person name="Mori M."/>
            <person name="Yoshida Y."/>
            <person name="Ohtoshi R."/>
            <person name="Malay A.D."/>
            <person name="Moran D.A.P."/>
            <person name="Tomita M."/>
            <person name="Numata K."/>
            <person name="Arakawa K."/>
        </authorList>
    </citation>
    <scope>NUCLEOTIDE SEQUENCE</scope>
</reference>
<sequence>MLRDADHPILFRHSLSRSTINTSKKVVIDCAEGVKDEYHPYTTSSILNKEKSECYPGLCKCNLMKSDSLRVKEESNSNSDKDIQRLPVQKEDMPSFRNVQTSFIDFGYSLFVWILNSARWLMYSK</sequence>
<name>A0A8X6H9K8_TRICU</name>
<evidence type="ECO:0000313" key="2">
    <source>
        <dbReference type="Proteomes" id="UP000887116"/>
    </source>
</evidence>
<dbReference type="OrthoDB" id="6426765at2759"/>
<proteinExistence type="predicted"/>
<dbReference type="EMBL" id="BMAO01024931">
    <property type="protein sequence ID" value="GFQ98833.1"/>
    <property type="molecule type" value="Genomic_DNA"/>
</dbReference>
<dbReference type="AlphaFoldDB" id="A0A8X6H9K8"/>
<accession>A0A8X6H9K8</accession>